<keyword evidence="3" id="KW-1185">Reference proteome</keyword>
<dbReference type="RefSeq" id="WP_183569898.1">
    <property type="nucleotide sequence ID" value="NZ_JACHXW010000023.1"/>
</dbReference>
<evidence type="ECO:0000259" key="1">
    <source>
        <dbReference type="PROSITE" id="PS51186"/>
    </source>
</evidence>
<dbReference type="CDD" id="cd04301">
    <property type="entry name" value="NAT_SF"/>
    <property type="match status" value="1"/>
</dbReference>
<accession>A0A7W5CCS1</accession>
<protein>
    <submittedName>
        <fullName evidence="2">GNAT superfamily N-acetyltransferase</fullName>
    </submittedName>
</protein>
<dbReference type="InterPro" id="IPR016181">
    <property type="entry name" value="Acyl_CoA_acyltransferase"/>
</dbReference>
<keyword evidence="2" id="KW-0808">Transferase</keyword>
<dbReference type="EMBL" id="JACHXW010000023">
    <property type="protein sequence ID" value="MBB3155323.1"/>
    <property type="molecule type" value="Genomic_DNA"/>
</dbReference>
<evidence type="ECO:0000313" key="3">
    <source>
        <dbReference type="Proteomes" id="UP000518605"/>
    </source>
</evidence>
<dbReference type="Gene3D" id="3.40.630.30">
    <property type="match status" value="1"/>
</dbReference>
<dbReference type="Proteomes" id="UP000518605">
    <property type="component" value="Unassembled WGS sequence"/>
</dbReference>
<reference evidence="2 3" key="1">
    <citation type="submission" date="2020-08" db="EMBL/GenBank/DDBJ databases">
        <title>Genomic Encyclopedia of Type Strains, Phase III (KMG-III): the genomes of soil and plant-associated and newly described type strains.</title>
        <authorList>
            <person name="Whitman W."/>
        </authorList>
    </citation>
    <scope>NUCLEOTIDE SEQUENCE [LARGE SCALE GENOMIC DNA]</scope>
    <source>
        <strain evidence="2 3">CECT 8234</strain>
    </source>
</reference>
<dbReference type="SUPFAM" id="SSF55729">
    <property type="entry name" value="Acyl-CoA N-acyltransferases (Nat)"/>
    <property type="match status" value="1"/>
</dbReference>
<proteinExistence type="predicted"/>
<dbReference type="Pfam" id="PF00583">
    <property type="entry name" value="Acetyltransf_1"/>
    <property type="match status" value="1"/>
</dbReference>
<organism evidence="2 3">
    <name type="scientific">Paenibacillus endophyticus</name>
    <dbReference type="NCBI Taxonomy" id="1294268"/>
    <lineage>
        <taxon>Bacteria</taxon>
        <taxon>Bacillati</taxon>
        <taxon>Bacillota</taxon>
        <taxon>Bacilli</taxon>
        <taxon>Bacillales</taxon>
        <taxon>Paenibacillaceae</taxon>
        <taxon>Paenibacillus</taxon>
    </lineage>
</organism>
<feature type="domain" description="N-acetyltransferase" evidence="1">
    <location>
        <begin position="9"/>
        <end position="160"/>
    </location>
</feature>
<dbReference type="InterPro" id="IPR000182">
    <property type="entry name" value="GNAT_dom"/>
</dbReference>
<dbReference type="AlphaFoldDB" id="A0A7W5CCS1"/>
<comment type="caution">
    <text evidence="2">The sequence shown here is derived from an EMBL/GenBank/DDBJ whole genome shotgun (WGS) entry which is preliminary data.</text>
</comment>
<evidence type="ECO:0000313" key="2">
    <source>
        <dbReference type="EMBL" id="MBB3155323.1"/>
    </source>
</evidence>
<dbReference type="GO" id="GO:0016747">
    <property type="term" value="F:acyltransferase activity, transferring groups other than amino-acyl groups"/>
    <property type="evidence" value="ECO:0007669"/>
    <property type="project" value="InterPro"/>
</dbReference>
<dbReference type="PROSITE" id="PS51186">
    <property type="entry name" value="GNAT"/>
    <property type="match status" value="1"/>
</dbReference>
<gene>
    <name evidence="2" type="ORF">FHS16_005431</name>
</gene>
<name>A0A7W5CCS1_9BACL</name>
<sequence length="164" mass="19214">MTRVIQGQFEVFELKDKMTYFEEAVHMFWEQWGSETNYRFYYDCMLHACGPGSDLPRFYLLMQHDVIIGTYALLRNDLISRQDIFPWLACLYVAPEHRGNRIGSALMEHALRESGKKGYERLYLCTELDGYYEKNGWSLEANGYLFNGEETKIYGRSTGRIASV</sequence>